<name>A0A7R9AAM4_9CRUS</name>
<organism evidence="2">
    <name type="scientific">Darwinula stevensoni</name>
    <dbReference type="NCBI Taxonomy" id="69355"/>
    <lineage>
        <taxon>Eukaryota</taxon>
        <taxon>Metazoa</taxon>
        <taxon>Ecdysozoa</taxon>
        <taxon>Arthropoda</taxon>
        <taxon>Crustacea</taxon>
        <taxon>Oligostraca</taxon>
        <taxon>Ostracoda</taxon>
        <taxon>Podocopa</taxon>
        <taxon>Podocopida</taxon>
        <taxon>Darwinulocopina</taxon>
        <taxon>Darwinuloidea</taxon>
        <taxon>Darwinulidae</taxon>
        <taxon>Darwinula</taxon>
    </lineage>
</organism>
<feature type="compositionally biased region" description="Low complexity" evidence="1">
    <location>
        <begin position="197"/>
        <end position="231"/>
    </location>
</feature>
<gene>
    <name evidence="2" type="ORF">DSTB1V02_LOCUS10419</name>
</gene>
<evidence type="ECO:0000313" key="3">
    <source>
        <dbReference type="Proteomes" id="UP000677054"/>
    </source>
</evidence>
<evidence type="ECO:0000256" key="1">
    <source>
        <dbReference type="SAM" id="MobiDB-lite"/>
    </source>
</evidence>
<dbReference type="AlphaFoldDB" id="A0A7R9AAM4"/>
<protein>
    <submittedName>
        <fullName evidence="2">Uncharacterized protein</fullName>
    </submittedName>
</protein>
<feature type="compositionally biased region" description="Polar residues" evidence="1">
    <location>
        <begin position="232"/>
        <end position="245"/>
    </location>
</feature>
<keyword evidence="3" id="KW-1185">Reference proteome</keyword>
<proteinExistence type="predicted"/>
<dbReference type="Proteomes" id="UP000677054">
    <property type="component" value="Unassembled WGS sequence"/>
</dbReference>
<feature type="region of interest" description="Disordered" evidence="1">
    <location>
        <begin position="56"/>
        <end position="103"/>
    </location>
</feature>
<evidence type="ECO:0000313" key="2">
    <source>
        <dbReference type="EMBL" id="CAD7250649.1"/>
    </source>
</evidence>
<feature type="compositionally biased region" description="Basic and acidic residues" evidence="1">
    <location>
        <begin position="58"/>
        <end position="101"/>
    </location>
</feature>
<feature type="region of interest" description="Disordered" evidence="1">
    <location>
        <begin position="197"/>
        <end position="259"/>
    </location>
</feature>
<sequence>MKRRGRFPRHHRIACRSHRLESGQVGSTSIVLPKGRFRTKGSFQLEYEPAKVAVTTTKKKDGEAAKKNDEIPRREGTQRPKKTEEKKEAGYGSKETDSRPRRDGKKFFLFGQDLVAEDSNPVPYRLQREENKIVLVDKDSADGEKKRIPVKLEYLTVPLYPPPLWNRYVVDAYSWFYVKDPNSRHLSSPPFRVSRPFLRQSSSRRPSSPPHRVTTPSFRVTTPSPRVSSPSFLVTTPSPLVSSAPQPMELDHSGWTPIP</sequence>
<dbReference type="EMBL" id="LR902503">
    <property type="protein sequence ID" value="CAD7250649.1"/>
    <property type="molecule type" value="Genomic_DNA"/>
</dbReference>
<accession>A0A7R9AAM4</accession>
<reference evidence="2" key="1">
    <citation type="submission" date="2020-11" db="EMBL/GenBank/DDBJ databases">
        <authorList>
            <person name="Tran Van P."/>
        </authorList>
    </citation>
    <scope>NUCLEOTIDE SEQUENCE</scope>
</reference>
<dbReference type="EMBL" id="CAJPEV010002986">
    <property type="protein sequence ID" value="CAG0898600.1"/>
    <property type="molecule type" value="Genomic_DNA"/>
</dbReference>